<evidence type="ECO:0000313" key="3">
    <source>
        <dbReference type="Proteomes" id="UP000441336"/>
    </source>
</evidence>
<sequence>MQPGNVLLTLLPTYTFLSDFMKRIFLLLGSTLLLTGTAQAQAGLRVGGSLSRFNNSTGNYIYHNSSGSLLGYQVGLYYQVSLGKHLSLVPEVQFSRERMTLTRYTSDITDGGLNADYRERFSYLNVPVLLRLALGPVYVEAGPQASYLLGGRETGTVVAGGFAGTTVYTVDREVINRYRRWDVGPSIGVGVQLPAGVGLNVRAYQGLASLPHDSEANTGHLYRKSLQVSLTYQLPGH</sequence>
<dbReference type="AlphaFoldDB" id="A0A7K1T919"/>
<proteinExistence type="predicted"/>
<dbReference type="Proteomes" id="UP000441336">
    <property type="component" value="Unassembled WGS sequence"/>
</dbReference>
<protein>
    <submittedName>
        <fullName evidence="2">Outer membrane beta-barrel protein</fullName>
    </submittedName>
</protein>
<reference evidence="2 3" key="1">
    <citation type="submission" date="2019-12" db="EMBL/GenBank/DDBJ databases">
        <title>Hymenobacter sp. HMF4947 Genome sequencing and assembly.</title>
        <authorList>
            <person name="Kang H."/>
            <person name="Cha I."/>
            <person name="Kim H."/>
            <person name="Joh K."/>
        </authorList>
    </citation>
    <scope>NUCLEOTIDE SEQUENCE [LARGE SCALE GENOMIC DNA]</scope>
    <source>
        <strain evidence="2 3">HMF4947</strain>
    </source>
</reference>
<keyword evidence="3" id="KW-1185">Reference proteome</keyword>
<evidence type="ECO:0000313" key="2">
    <source>
        <dbReference type="EMBL" id="MVN74904.1"/>
    </source>
</evidence>
<dbReference type="EMBL" id="WQKZ01000001">
    <property type="protein sequence ID" value="MVN74904.1"/>
    <property type="molecule type" value="Genomic_DNA"/>
</dbReference>
<evidence type="ECO:0000259" key="1">
    <source>
        <dbReference type="Pfam" id="PF13568"/>
    </source>
</evidence>
<gene>
    <name evidence="2" type="ORF">GO988_01040</name>
</gene>
<dbReference type="InterPro" id="IPR025665">
    <property type="entry name" value="Beta-barrel_OMP_2"/>
</dbReference>
<organism evidence="2 3">
    <name type="scientific">Hymenobacter ginkgonis</name>
    <dbReference type="NCBI Taxonomy" id="2682976"/>
    <lineage>
        <taxon>Bacteria</taxon>
        <taxon>Pseudomonadati</taxon>
        <taxon>Bacteroidota</taxon>
        <taxon>Cytophagia</taxon>
        <taxon>Cytophagales</taxon>
        <taxon>Hymenobacteraceae</taxon>
        <taxon>Hymenobacter</taxon>
    </lineage>
</organism>
<accession>A0A7K1T919</accession>
<comment type="caution">
    <text evidence="2">The sequence shown here is derived from an EMBL/GenBank/DDBJ whole genome shotgun (WGS) entry which is preliminary data.</text>
</comment>
<dbReference type="Pfam" id="PF13568">
    <property type="entry name" value="OMP_b-brl_2"/>
    <property type="match status" value="1"/>
</dbReference>
<feature type="domain" description="Outer membrane protein beta-barrel" evidence="1">
    <location>
        <begin position="40"/>
        <end position="209"/>
    </location>
</feature>
<name>A0A7K1T919_9BACT</name>